<dbReference type="Proteomes" id="UP000036426">
    <property type="component" value="Unassembled WGS sequence"/>
</dbReference>
<gene>
    <name evidence="2" type="ORF">ABT58_10620</name>
</gene>
<accession>A0A0J1GMM4</accession>
<name>A0A0J1GMM4_9GAMM</name>
<evidence type="ECO:0000256" key="1">
    <source>
        <dbReference type="SAM" id="Phobius"/>
    </source>
</evidence>
<keyword evidence="1" id="KW-1133">Transmembrane helix</keyword>
<dbReference type="PATRIC" id="fig|754436.4.peg.2253"/>
<feature type="transmembrane region" description="Helical" evidence="1">
    <location>
        <begin position="95"/>
        <end position="116"/>
    </location>
</feature>
<evidence type="ECO:0000313" key="3">
    <source>
        <dbReference type="Proteomes" id="UP000036426"/>
    </source>
</evidence>
<keyword evidence="1" id="KW-0812">Transmembrane</keyword>
<dbReference type="AlphaFoldDB" id="A0A0J1GMM4"/>
<keyword evidence="1" id="KW-0472">Membrane</keyword>
<reference evidence="2 3" key="1">
    <citation type="submission" date="2015-05" db="EMBL/GenBank/DDBJ databases">
        <title>Photobacterium galathea sp. nov.</title>
        <authorList>
            <person name="Machado H."/>
            <person name="Gram L."/>
        </authorList>
    </citation>
    <scope>NUCLEOTIDE SEQUENCE [LARGE SCALE GENOMIC DNA]</scope>
    <source>
        <strain evidence="2 3">DSM 25995</strain>
    </source>
</reference>
<dbReference type="EMBL" id="LDOV01000019">
    <property type="protein sequence ID" value="KLV00861.1"/>
    <property type="molecule type" value="Genomic_DNA"/>
</dbReference>
<protein>
    <submittedName>
        <fullName evidence="2">Uncharacterized protein</fullName>
    </submittedName>
</protein>
<sequence>MNSVGTYRLLRVALLFSVMAILFGQGSVSPAFKVEQNVSLYASLFSANQLESPGYFHPHIHQAALLSQLNPRLNTPRGNSTVTERLGKASEPPRVLLWFAAVTGLLLTMILIPVLLRINRITASERSDEYHDANLLYRFIHTR</sequence>
<organism evidence="2 3">
    <name type="scientific">Photobacterium aphoticum</name>
    <dbReference type="NCBI Taxonomy" id="754436"/>
    <lineage>
        <taxon>Bacteria</taxon>
        <taxon>Pseudomonadati</taxon>
        <taxon>Pseudomonadota</taxon>
        <taxon>Gammaproteobacteria</taxon>
        <taxon>Vibrionales</taxon>
        <taxon>Vibrionaceae</taxon>
        <taxon>Photobacterium</taxon>
    </lineage>
</organism>
<proteinExistence type="predicted"/>
<keyword evidence="3" id="KW-1185">Reference proteome</keyword>
<evidence type="ECO:0000313" key="2">
    <source>
        <dbReference type="EMBL" id="KLV00861.1"/>
    </source>
</evidence>
<comment type="caution">
    <text evidence="2">The sequence shown here is derived from an EMBL/GenBank/DDBJ whole genome shotgun (WGS) entry which is preliminary data.</text>
</comment>